<name>A0A5C5XDR1_9PLAN</name>
<dbReference type="PANTHER" id="PTHR30508:SF1">
    <property type="entry name" value="UPF0051 PROTEIN ABCI8, CHLOROPLASTIC-RELATED"/>
    <property type="match status" value="1"/>
</dbReference>
<evidence type="ECO:0000256" key="1">
    <source>
        <dbReference type="ARBA" id="ARBA00043967"/>
    </source>
</evidence>
<evidence type="ECO:0000313" key="4">
    <source>
        <dbReference type="EMBL" id="TWT61140.1"/>
    </source>
</evidence>
<proteinExistence type="inferred from homology"/>
<dbReference type="Proteomes" id="UP000316095">
    <property type="component" value="Unassembled WGS sequence"/>
</dbReference>
<keyword evidence="5" id="KW-1185">Reference proteome</keyword>
<reference evidence="4 5" key="1">
    <citation type="submission" date="2019-02" db="EMBL/GenBank/DDBJ databases">
        <title>Deep-cultivation of Planctomycetes and their phenomic and genomic characterization uncovers novel biology.</title>
        <authorList>
            <person name="Wiegand S."/>
            <person name="Jogler M."/>
            <person name="Boedeker C."/>
            <person name="Pinto D."/>
            <person name="Vollmers J."/>
            <person name="Rivas-Marin E."/>
            <person name="Kohn T."/>
            <person name="Peeters S.H."/>
            <person name="Heuer A."/>
            <person name="Rast P."/>
            <person name="Oberbeckmann S."/>
            <person name="Bunk B."/>
            <person name="Jeske O."/>
            <person name="Meyerdierks A."/>
            <person name="Storesund J.E."/>
            <person name="Kallscheuer N."/>
            <person name="Luecker S."/>
            <person name="Lage O.M."/>
            <person name="Pohl T."/>
            <person name="Merkel B.J."/>
            <person name="Hornburger P."/>
            <person name="Mueller R.-W."/>
            <person name="Bruemmer F."/>
            <person name="Labrenz M."/>
            <person name="Spormann A.M."/>
            <person name="Op Den Camp H."/>
            <person name="Overmann J."/>
            <person name="Amann R."/>
            <person name="Jetten M.S.M."/>
            <person name="Mascher T."/>
            <person name="Medema M.H."/>
            <person name="Devos D.P."/>
            <person name="Kaster A.-K."/>
            <person name="Ovreas L."/>
            <person name="Rohde M."/>
            <person name="Galperin M.Y."/>
            <person name="Jogler C."/>
        </authorList>
    </citation>
    <scope>NUCLEOTIDE SEQUENCE [LARGE SCALE GENOMIC DNA]</scope>
    <source>
        <strain evidence="4 5">Pan54</strain>
    </source>
</reference>
<dbReference type="NCBIfam" id="TIGR01981">
    <property type="entry name" value="sufD"/>
    <property type="match status" value="1"/>
</dbReference>
<sequence>MTEQKISIATAEGFEAFLATRNEPQWVVKRRIEAFATYQDLCDQPLDPEEFRRIDLRLFRPADYSVVSGNATENAANQFATLMVDRGEFAGHVAHVDGTTIRSELNSELKEQGVIFCSLNEAISEHPELIQQYFMTKAVQPDADRFAAWHAAFWTGGAFLYVPRNVELKQPLHSLIGLAQTGAADFSHTLVVLEEGAQATLLEETSSADPKAAGLHMGAIELLVGKNARLAYVQLQNWNERVFHFAHQCGRVERDAALQWTVGALGSKFSHVHQDVMLDGRGSDAQVNGVAFATDRQKLSYYTRQAHKAPNTHSDLLYKEVVRDRARMIWRGMIEVDEIAQQTDGYQRNDSLILSHDARVDAIPGLEINADDVRCTHAATAGQVDEEQILYCMSRGVSRDEAMHVIVEGFFQQVFDRIPVELVRETLSQTVQTKLGFGNEA</sequence>
<dbReference type="InterPro" id="IPR011542">
    <property type="entry name" value="SUF_FeS_clus_asmbl_SufD"/>
</dbReference>
<comment type="similarity">
    <text evidence="1">Belongs to the iron-sulfur cluster assembly SufBD family.</text>
</comment>
<evidence type="ECO:0000313" key="5">
    <source>
        <dbReference type="Proteomes" id="UP000316095"/>
    </source>
</evidence>
<feature type="domain" description="SUF system FeS cluster assembly SufBD core" evidence="2">
    <location>
        <begin position="181"/>
        <end position="410"/>
    </location>
</feature>
<organism evidence="4 5">
    <name type="scientific">Rubinisphaera italica</name>
    <dbReference type="NCBI Taxonomy" id="2527969"/>
    <lineage>
        <taxon>Bacteria</taxon>
        <taxon>Pseudomonadati</taxon>
        <taxon>Planctomycetota</taxon>
        <taxon>Planctomycetia</taxon>
        <taxon>Planctomycetales</taxon>
        <taxon>Planctomycetaceae</taxon>
        <taxon>Rubinisphaera</taxon>
    </lineage>
</organism>
<evidence type="ECO:0000259" key="2">
    <source>
        <dbReference type="Pfam" id="PF01458"/>
    </source>
</evidence>
<accession>A0A5C5XDR1</accession>
<protein>
    <submittedName>
        <fullName evidence="4">FeS cluster assembly protein SufB</fullName>
    </submittedName>
</protein>
<gene>
    <name evidence="4" type="primary">sufB_2</name>
    <name evidence="4" type="ORF">Pan54_18750</name>
</gene>
<comment type="caution">
    <text evidence="4">The sequence shown here is derived from an EMBL/GenBank/DDBJ whole genome shotgun (WGS) entry which is preliminary data.</text>
</comment>
<dbReference type="InterPro" id="IPR055346">
    <property type="entry name" value="Fe-S_cluster_assembly_SufBD"/>
</dbReference>
<feature type="domain" description="SUF system FeS cluster assembly SufBD N-terminal" evidence="3">
    <location>
        <begin position="23"/>
        <end position="172"/>
    </location>
</feature>
<dbReference type="RefSeq" id="WP_242631264.1">
    <property type="nucleotide sequence ID" value="NZ_SJPG01000001.1"/>
</dbReference>
<dbReference type="SUPFAM" id="SSF101960">
    <property type="entry name" value="Stabilizer of iron transporter SufD"/>
    <property type="match status" value="1"/>
</dbReference>
<dbReference type="InterPro" id="IPR000825">
    <property type="entry name" value="SUF_FeS_clus_asmbl_SufBD_core"/>
</dbReference>
<dbReference type="PANTHER" id="PTHR30508">
    <property type="entry name" value="FES CLUSTER ASSEMBLY PROTEIN SUF"/>
    <property type="match status" value="1"/>
</dbReference>
<dbReference type="InterPro" id="IPR045595">
    <property type="entry name" value="SufBD_N"/>
</dbReference>
<dbReference type="Pfam" id="PF01458">
    <property type="entry name" value="SUFBD_core"/>
    <property type="match status" value="1"/>
</dbReference>
<dbReference type="InterPro" id="IPR037284">
    <property type="entry name" value="SUF_FeS_clus_asmbl_SufBD_sf"/>
</dbReference>
<dbReference type="EMBL" id="SJPG01000001">
    <property type="protein sequence ID" value="TWT61140.1"/>
    <property type="molecule type" value="Genomic_DNA"/>
</dbReference>
<dbReference type="GO" id="GO:0016226">
    <property type="term" value="P:iron-sulfur cluster assembly"/>
    <property type="evidence" value="ECO:0007669"/>
    <property type="project" value="InterPro"/>
</dbReference>
<dbReference type="AlphaFoldDB" id="A0A5C5XDR1"/>
<dbReference type="Pfam" id="PF19295">
    <property type="entry name" value="SufBD_N"/>
    <property type="match status" value="1"/>
</dbReference>
<evidence type="ECO:0000259" key="3">
    <source>
        <dbReference type="Pfam" id="PF19295"/>
    </source>
</evidence>